<evidence type="ECO:0000259" key="4">
    <source>
        <dbReference type="Pfam" id="PF09294"/>
    </source>
</evidence>
<dbReference type="AlphaFoldDB" id="A0A6P7H4W6"/>
<dbReference type="InterPro" id="IPR013783">
    <property type="entry name" value="Ig-like_fold"/>
</dbReference>
<sequence>MGLWTLLLLHIHFVMCISISSPSNVSISSFNMEHTLSFLPGPKTPSDAYFRVQIYRSRKHSWRPVEACLKLVAGQMCNLTRPFKDPFDHYQARVQAVTFNQTSNWTVSEWFQPLLNTLVGPPGVSVSGCGYCLILQLTVPRIIQQNLHLDIYREFTLHVQRTRDGAQFMLSVPYKEKTIIPYLQPGMEYCVTVTAKLFFNHNTIASKPVCAFTSPPSSRESLYRIFGFLGAICVLAFLLMGHVIYGSQLSFKLLNHRWDLKNPLFTIS</sequence>
<gene>
    <name evidence="6" type="primary">LOC114426311</name>
</gene>
<organism evidence="5 6">
    <name type="scientific">Parambassis ranga</name>
    <name type="common">Indian glassy fish</name>
    <dbReference type="NCBI Taxonomy" id="210632"/>
    <lineage>
        <taxon>Eukaryota</taxon>
        <taxon>Metazoa</taxon>
        <taxon>Chordata</taxon>
        <taxon>Craniata</taxon>
        <taxon>Vertebrata</taxon>
        <taxon>Euteleostomi</taxon>
        <taxon>Actinopterygii</taxon>
        <taxon>Neopterygii</taxon>
        <taxon>Teleostei</taxon>
        <taxon>Neoteleostei</taxon>
        <taxon>Acanthomorphata</taxon>
        <taxon>Ovalentaria</taxon>
        <taxon>Ambassidae</taxon>
        <taxon>Parambassis</taxon>
    </lineage>
</organism>
<keyword evidence="1" id="KW-1133">Transmembrane helix</keyword>
<dbReference type="RefSeq" id="XP_028249428.1">
    <property type="nucleotide sequence ID" value="XM_028393627.1"/>
</dbReference>
<dbReference type="PANTHER" id="PTHR20859:SF53">
    <property type="entry name" value="INTERLEUKIN-22 RECEPTOR SUBUNIT ALPHA-1"/>
    <property type="match status" value="1"/>
</dbReference>
<evidence type="ECO:0000256" key="2">
    <source>
        <dbReference type="SAM" id="SignalP"/>
    </source>
</evidence>
<feature type="domain" description="Fibronectin type-III" evidence="3">
    <location>
        <begin position="4"/>
        <end position="105"/>
    </location>
</feature>
<evidence type="ECO:0000256" key="1">
    <source>
        <dbReference type="SAM" id="Phobius"/>
    </source>
</evidence>
<dbReference type="InterPro" id="IPR036116">
    <property type="entry name" value="FN3_sf"/>
</dbReference>
<reference evidence="6" key="1">
    <citation type="submission" date="2025-08" db="UniProtKB">
        <authorList>
            <consortium name="RefSeq"/>
        </authorList>
    </citation>
    <scope>IDENTIFICATION</scope>
</reference>
<dbReference type="Pfam" id="PF01108">
    <property type="entry name" value="Tissue_fac"/>
    <property type="match status" value="1"/>
</dbReference>
<keyword evidence="1" id="KW-0812">Transmembrane</keyword>
<keyword evidence="1" id="KW-0472">Membrane</keyword>
<dbReference type="GO" id="GO:0005886">
    <property type="term" value="C:plasma membrane"/>
    <property type="evidence" value="ECO:0007669"/>
    <property type="project" value="TreeGrafter"/>
</dbReference>
<feature type="transmembrane region" description="Helical" evidence="1">
    <location>
        <begin position="222"/>
        <end position="245"/>
    </location>
</feature>
<evidence type="ECO:0000259" key="3">
    <source>
        <dbReference type="Pfam" id="PF01108"/>
    </source>
</evidence>
<keyword evidence="5" id="KW-1185">Reference proteome</keyword>
<dbReference type="InParanoid" id="A0A6P7H4W6"/>
<accession>A0A6P7H4W6</accession>
<dbReference type="InterPro" id="IPR050650">
    <property type="entry name" value="Type-II_Cytokine-TF_Rcpt"/>
</dbReference>
<evidence type="ECO:0000313" key="6">
    <source>
        <dbReference type="RefSeq" id="XP_028249428.1"/>
    </source>
</evidence>
<dbReference type="GeneID" id="114426311"/>
<feature type="chain" id="PRO_5027680169" evidence="2">
    <location>
        <begin position="17"/>
        <end position="268"/>
    </location>
</feature>
<proteinExistence type="predicted"/>
<dbReference type="SUPFAM" id="SSF49265">
    <property type="entry name" value="Fibronectin type III"/>
    <property type="match status" value="2"/>
</dbReference>
<name>A0A6P7H4W6_9TELE</name>
<dbReference type="Pfam" id="PF09294">
    <property type="entry name" value="Interfer-bind"/>
    <property type="match status" value="1"/>
</dbReference>
<keyword evidence="2" id="KW-0732">Signal</keyword>
<dbReference type="InterPro" id="IPR003961">
    <property type="entry name" value="FN3_dom"/>
</dbReference>
<dbReference type="PANTHER" id="PTHR20859">
    <property type="entry name" value="INTERFERON/INTERLEUKIN RECEPTOR"/>
    <property type="match status" value="1"/>
</dbReference>
<dbReference type="Gene3D" id="2.60.40.10">
    <property type="entry name" value="Immunoglobulins"/>
    <property type="match status" value="1"/>
</dbReference>
<feature type="signal peptide" evidence="2">
    <location>
        <begin position="1"/>
        <end position="16"/>
    </location>
</feature>
<evidence type="ECO:0000313" key="5">
    <source>
        <dbReference type="Proteomes" id="UP000515145"/>
    </source>
</evidence>
<dbReference type="GO" id="GO:0004896">
    <property type="term" value="F:cytokine receptor activity"/>
    <property type="evidence" value="ECO:0007669"/>
    <property type="project" value="TreeGrafter"/>
</dbReference>
<feature type="domain" description="Interferon/interleukin receptor" evidence="4">
    <location>
        <begin position="119"/>
        <end position="213"/>
    </location>
</feature>
<dbReference type="OrthoDB" id="10031784at2759"/>
<dbReference type="InterPro" id="IPR015373">
    <property type="entry name" value="Interferon/interleukin_rcp_dom"/>
</dbReference>
<protein>
    <submittedName>
        <fullName evidence="6">Interferon alpha/beta receptor 2-like</fullName>
    </submittedName>
</protein>
<dbReference type="Proteomes" id="UP000515145">
    <property type="component" value="Chromosome 21"/>
</dbReference>